<evidence type="ECO:0000256" key="1">
    <source>
        <dbReference type="SAM" id="Phobius"/>
    </source>
</evidence>
<keyword evidence="1" id="KW-1133">Transmembrane helix</keyword>
<dbReference type="AlphaFoldDB" id="A0A242MFD8"/>
<name>A0A242MFD8_CABSO</name>
<keyword evidence="1" id="KW-0812">Transmembrane</keyword>
<protein>
    <submittedName>
        <fullName evidence="2">Uncharacterized protein</fullName>
    </submittedName>
</protein>
<gene>
    <name evidence="2" type="ORF">PAMC26577_29520</name>
</gene>
<dbReference type="EMBL" id="NBTZ01000112">
    <property type="protein sequence ID" value="OTP69866.1"/>
    <property type="molecule type" value="Genomic_DNA"/>
</dbReference>
<sequence length="64" mass="7290">MDERMRNREVDLATLKEWMRTVNEQIKTFVTKSEFGRVKMIAYGLAITVMGSVVTAVVAKVIVK</sequence>
<accession>A0A242MFD8</accession>
<proteinExistence type="predicted"/>
<dbReference type="Proteomes" id="UP000195221">
    <property type="component" value="Unassembled WGS sequence"/>
</dbReference>
<dbReference type="RefSeq" id="WP_075360489.1">
    <property type="nucleotide sequence ID" value="NZ_MSRG01000091.1"/>
</dbReference>
<keyword evidence="1" id="KW-0472">Membrane</keyword>
<evidence type="ECO:0000313" key="2">
    <source>
        <dbReference type="EMBL" id="OTP69866.1"/>
    </source>
</evidence>
<reference evidence="2 3" key="1">
    <citation type="submission" date="2017-03" db="EMBL/GenBank/DDBJ databases">
        <title>Genome analysis of strain PAMC 26577.</title>
        <authorList>
            <person name="Oh H.-M."/>
            <person name="Yang J.-A."/>
        </authorList>
    </citation>
    <scope>NUCLEOTIDE SEQUENCE [LARGE SCALE GENOMIC DNA]</scope>
    <source>
        <strain evidence="2 3">PAMC 26577</strain>
    </source>
</reference>
<evidence type="ECO:0000313" key="3">
    <source>
        <dbReference type="Proteomes" id="UP000195221"/>
    </source>
</evidence>
<comment type="caution">
    <text evidence="2">The sequence shown here is derived from an EMBL/GenBank/DDBJ whole genome shotgun (WGS) entry which is preliminary data.</text>
</comment>
<feature type="transmembrane region" description="Helical" evidence="1">
    <location>
        <begin position="41"/>
        <end position="63"/>
    </location>
</feature>
<organism evidence="2 3">
    <name type="scientific">Caballeronia sordidicola</name>
    <name type="common">Burkholderia sordidicola</name>
    <dbReference type="NCBI Taxonomy" id="196367"/>
    <lineage>
        <taxon>Bacteria</taxon>
        <taxon>Pseudomonadati</taxon>
        <taxon>Pseudomonadota</taxon>
        <taxon>Betaproteobacteria</taxon>
        <taxon>Burkholderiales</taxon>
        <taxon>Burkholderiaceae</taxon>
        <taxon>Caballeronia</taxon>
    </lineage>
</organism>